<dbReference type="PANTHER" id="PTHR46796">
    <property type="entry name" value="HTH-TYPE TRANSCRIPTIONAL ACTIVATOR RHAS-RELATED"/>
    <property type="match status" value="1"/>
</dbReference>
<dbReference type="InterPro" id="IPR018060">
    <property type="entry name" value="HTH_AraC"/>
</dbReference>
<evidence type="ECO:0000256" key="2">
    <source>
        <dbReference type="ARBA" id="ARBA00023125"/>
    </source>
</evidence>
<evidence type="ECO:0000313" key="5">
    <source>
        <dbReference type="EMBL" id="MFD2118085.1"/>
    </source>
</evidence>
<keyword evidence="2" id="KW-0238">DNA-binding</keyword>
<evidence type="ECO:0000256" key="3">
    <source>
        <dbReference type="ARBA" id="ARBA00023163"/>
    </source>
</evidence>
<organism evidence="5 6">
    <name type="scientific">Paenibacillus yanchengensis</name>
    <dbReference type="NCBI Taxonomy" id="2035833"/>
    <lineage>
        <taxon>Bacteria</taxon>
        <taxon>Bacillati</taxon>
        <taxon>Bacillota</taxon>
        <taxon>Bacilli</taxon>
        <taxon>Bacillales</taxon>
        <taxon>Paenibacillaceae</taxon>
        <taxon>Paenibacillus</taxon>
    </lineage>
</organism>
<accession>A0ABW4YQY4</accession>
<feature type="domain" description="HTH araC/xylS-type" evidence="4">
    <location>
        <begin position="19"/>
        <end position="117"/>
    </location>
</feature>
<reference evidence="6" key="1">
    <citation type="journal article" date="2019" name="Int. J. Syst. Evol. Microbiol.">
        <title>The Global Catalogue of Microorganisms (GCM) 10K type strain sequencing project: providing services to taxonomists for standard genome sequencing and annotation.</title>
        <authorList>
            <consortium name="The Broad Institute Genomics Platform"/>
            <consortium name="The Broad Institute Genome Sequencing Center for Infectious Disease"/>
            <person name="Wu L."/>
            <person name="Ma J."/>
        </authorList>
    </citation>
    <scope>NUCLEOTIDE SEQUENCE [LARGE SCALE GENOMIC DNA]</scope>
    <source>
        <strain evidence="6">GH52</strain>
    </source>
</reference>
<dbReference type="RefSeq" id="WP_377775654.1">
    <property type="nucleotide sequence ID" value="NZ_JBHUHO010000049.1"/>
</dbReference>
<comment type="caution">
    <text evidence="5">The sequence shown here is derived from an EMBL/GenBank/DDBJ whole genome shotgun (WGS) entry which is preliminary data.</text>
</comment>
<dbReference type="PROSITE" id="PS01124">
    <property type="entry name" value="HTH_ARAC_FAMILY_2"/>
    <property type="match status" value="1"/>
</dbReference>
<name>A0ABW4YQY4_9BACL</name>
<sequence length="119" mass="13970">MKQKSIPVNMEHPLQRFEFSNAAFIIDRLEQQPLIKQLADEANLGITQFYKLFKEITGLTPKVYIEHLRIEQACKRLIETDDSITTIAHDLGFVTSQHFATVFRRIKGRTPTVWRKERQ</sequence>
<gene>
    <name evidence="5" type="ORF">ACFSJH_20500</name>
</gene>
<dbReference type="SMART" id="SM00342">
    <property type="entry name" value="HTH_ARAC"/>
    <property type="match status" value="1"/>
</dbReference>
<dbReference type="EMBL" id="JBHUHO010000049">
    <property type="protein sequence ID" value="MFD2118085.1"/>
    <property type="molecule type" value="Genomic_DNA"/>
</dbReference>
<protein>
    <submittedName>
        <fullName evidence="5">Helix-turn-helix domain-containing protein</fullName>
    </submittedName>
</protein>
<dbReference type="InterPro" id="IPR018062">
    <property type="entry name" value="HTH_AraC-typ_CS"/>
</dbReference>
<evidence type="ECO:0000259" key="4">
    <source>
        <dbReference type="PROSITE" id="PS01124"/>
    </source>
</evidence>
<dbReference type="InterPro" id="IPR009057">
    <property type="entry name" value="Homeodomain-like_sf"/>
</dbReference>
<evidence type="ECO:0000313" key="6">
    <source>
        <dbReference type="Proteomes" id="UP001597362"/>
    </source>
</evidence>
<keyword evidence="1" id="KW-0805">Transcription regulation</keyword>
<evidence type="ECO:0000256" key="1">
    <source>
        <dbReference type="ARBA" id="ARBA00023015"/>
    </source>
</evidence>
<dbReference type="Gene3D" id="1.10.10.60">
    <property type="entry name" value="Homeodomain-like"/>
    <property type="match status" value="2"/>
</dbReference>
<dbReference type="PROSITE" id="PS00041">
    <property type="entry name" value="HTH_ARAC_FAMILY_1"/>
    <property type="match status" value="1"/>
</dbReference>
<dbReference type="SUPFAM" id="SSF46689">
    <property type="entry name" value="Homeodomain-like"/>
    <property type="match status" value="1"/>
</dbReference>
<keyword evidence="3" id="KW-0804">Transcription</keyword>
<dbReference type="InterPro" id="IPR050204">
    <property type="entry name" value="AraC_XylS_family_regulators"/>
</dbReference>
<dbReference type="Pfam" id="PF12833">
    <property type="entry name" value="HTH_18"/>
    <property type="match status" value="1"/>
</dbReference>
<proteinExistence type="predicted"/>
<keyword evidence="6" id="KW-1185">Reference proteome</keyword>
<dbReference type="PANTHER" id="PTHR46796:SF13">
    <property type="entry name" value="HTH-TYPE TRANSCRIPTIONAL ACTIVATOR RHAS"/>
    <property type="match status" value="1"/>
</dbReference>
<dbReference type="Proteomes" id="UP001597362">
    <property type="component" value="Unassembled WGS sequence"/>
</dbReference>